<evidence type="ECO:0000313" key="1">
    <source>
        <dbReference type="EMBL" id="MCZ4094053.1"/>
    </source>
</evidence>
<proteinExistence type="predicted"/>
<organism evidence="1 2">
    <name type="scientific">Sinorhizobium psoraleae</name>
    <dbReference type="NCBI Taxonomy" id="520838"/>
    <lineage>
        <taxon>Bacteria</taxon>
        <taxon>Pseudomonadati</taxon>
        <taxon>Pseudomonadota</taxon>
        <taxon>Alphaproteobacteria</taxon>
        <taxon>Hyphomicrobiales</taxon>
        <taxon>Rhizobiaceae</taxon>
        <taxon>Sinorhizobium/Ensifer group</taxon>
        <taxon>Sinorhizobium</taxon>
    </lineage>
</organism>
<comment type="caution">
    <text evidence="1">The sequence shown here is derived from an EMBL/GenBank/DDBJ whole genome shotgun (WGS) entry which is preliminary data.</text>
</comment>
<dbReference type="EMBL" id="JAPVOI010000006">
    <property type="protein sequence ID" value="MCZ4094053.1"/>
    <property type="molecule type" value="Genomic_DNA"/>
</dbReference>
<evidence type="ECO:0000313" key="2">
    <source>
        <dbReference type="Proteomes" id="UP001079430"/>
    </source>
</evidence>
<dbReference type="Gene3D" id="6.10.250.730">
    <property type="match status" value="1"/>
</dbReference>
<accession>A0ABT4KQ11</accession>
<dbReference type="InterPro" id="IPR010385">
    <property type="entry name" value="DUF982"/>
</dbReference>
<dbReference type="RefSeq" id="WP_269286004.1">
    <property type="nucleotide sequence ID" value="NZ_JAPVOI010000006.1"/>
</dbReference>
<gene>
    <name evidence="1" type="ORF">O3W52_30500</name>
</gene>
<keyword evidence="2" id="KW-1185">Reference proteome</keyword>
<reference evidence="1" key="1">
    <citation type="submission" date="2022-10" db="EMBL/GenBank/DDBJ databases">
        <title>Whole genome sequencing of three plant growth promoting bacteria isolated from Vachellia tortilis subsp. raddiana in Morocco.</title>
        <authorList>
            <person name="Hnini M."/>
            <person name="Zouagui R."/>
            <person name="Zouagui H."/>
            <person name="Chemao Elfihri M.-W."/>
            <person name="Ibrahimi A."/>
            <person name="Sbabou L."/>
            <person name="Aurag J."/>
        </authorList>
    </citation>
    <scope>NUCLEOTIDE SEQUENCE</scope>
    <source>
        <strain evidence="1">LMR678</strain>
    </source>
</reference>
<dbReference type="Proteomes" id="UP001079430">
    <property type="component" value="Unassembled WGS sequence"/>
</dbReference>
<sequence>MQEFLWDKPVKVGNFGGRERCINGPHEALQCLSEWPEGGWFHERAKNRCYAALELRGDLALSRQAFIAAAIEASFQCD</sequence>
<protein>
    <submittedName>
        <fullName evidence="1">DUF982 domain-containing protein</fullName>
    </submittedName>
</protein>
<dbReference type="Pfam" id="PF06169">
    <property type="entry name" value="DUF982"/>
    <property type="match status" value="1"/>
</dbReference>
<name>A0ABT4KQ11_9HYPH</name>